<proteinExistence type="predicted"/>
<name>A0ABD2L4K5_9BILA</name>
<dbReference type="PANTHER" id="PTHR10267:SF0">
    <property type="entry name" value="DNA POLYMERASE SUBUNIT GAMMA-1"/>
    <property type="match status" value="1"/>
</dbReference>
<dbReference type="AlphaFoldDB" id="A0ABD2L4K5"/>
<sequence>MYVRAAISEALGIRELPRSVAFFSQVDIDSVLRKEVDLECRTPDGKTIEKGEALNIEQIVEHTNGRLSR</sequence>
<evidence type="ECO:0000313" key="1">
    <source>
        <dbReference type="EMBL" id="KAL3110121.1"/>
    </source>
</evidence>
<protein>
    <recommendedName>
        <fullName evidence="3">DNA-directed DNA polymerase</fullName>
    </recommendedName>
</protein>
<reference evidence="1 2" key="1">
    <citation type="submission" date="2024-10" db="EMBL/GenBank/DDBJ databases">
        <authorList>
            <person name="Kim D."/>
        </authorList>
    </citation>
    <scope>NUCLEOTIDE SEQUENCE [LARGE SCALE GENOMIC DNA]</scope>
    <source>
        <strain evidence="1">BH-2024</strain>
    </source>
</reference>
<evidence type="ECO:0000313" key="2">
    <source>
        <dbReference type="Proteomes" id="UP001620626"/>
    </source>
</evidence>
<dbReference type="EMBL" id="JBICBT010000549">
    <property type="protein sequence ID" value="KAL3110121.1"/>
    <property type="molecule type" value="Genomic_DNA"/>
</dbReference>
<comment type="caution">
    <text evidence="1">The sequence shown here is derived from an EMBL/GenBank/DDBJ whole genome shotgun (WGS) entry which is preliminary data.</text>
</comment>
<keyword evidence="2" id="KW-1185">Reference proteome</keyword>
<accession>A0ABD2L4K5</accession>
<gene>
    <name evidence="1" type="ORF">niasHT_015724</name>
</gene>
<organism evidence="1 2">
    <name type="scientific">Heterodera trifolii</name>
    <dbReference type="NCBI Taxonomy" id="157864"/>
    <lineage>
        <taxon>Eukaryota</taxon>
        <taxon>Metazoa</taxon>
        <taxon>Ecdysozoa</taxon>
        <taxon>Nematoda</taxon>
        <taxon>Chromadorea</taxon>
        <taxon>Rhabditida</taxon>
        <taxon>Tylenchina</taxon>
        <taxon>Tylenchomorpha</taxon>
        <taxon>Tylenchoidea</taxon>
        <taxon>Heteroderidae</taxon>
        <taxon>Heteroderinae</taxon>
        <taxon>Heterodera</taxon>
    </lineage>
</organism>
<dbReference type="InterPro" id="IPR002297">
    <property type="entry name" value="DNA-dir_DNA_pol_A_mt"/>
</dbReference>
<dbReference type="PANTHER" id="PTHR10267">
    <property type="entry name" value="DNA POLYMERASE SUBUNIT GAMMA-1"/>
    <property type="match status" value="1"/>
</dbReference>
<dbReference type="Proteomes" id="UP001620626">
    <property type="component" value="Unassembled WGS sequence"/>
</dbReference>
<evidence type="ECO:0008006" key="3">
    <source>
        <dbReference type="Google" id="ProtNLM"/>
    </source>
</evidence>